<evidence type="ECO:0000313" key="3">
    <source>
        <dbReference type="Proteomes" id="UP001243330"/>
    </source>
</evidence>
<evidence type="ECO:0000313" key="2">
    <source>
        <dbReference type="EMBL" id="KAK1845324.1"/>
    </source>
</evidence>
<dbReference type="EMBL" id="JAQOWY010000276">
    <property type="protein sequence ID" value="KAK1845324.1"/>
    <property type="molecule type" value="Genomic_DNA"/>
</dbReference>
<name>A0AAD9EBR9_9PEZI</name>
<dbReference type="AlphaFoldDB" id="A0AAD9EBR9"/>
<protein>
    <submittedName>
        <fullName evidence="2">Uncharacterized protein</fullName>
    </submittedName>
</protein>
<feature type="region of interest" description="Disordered" evidence="1">
    <location>
        <begin position="19"/>
        <end position="100"/>
    </location>
</feature>
<reference evidence="2" key="1">
    <citation type="submission" date="2023-01" db="EMBL/GenBank/DDBJ databases">
        <title>Colletotrichum chrysophilum M932 genome sequence.</title>
        <authorList>
            <person name="Baroncelli R."/>
        </authorList>
    </citation>
    <scope>NUCLEOTIDE SEQUENCE</scope>
    <source>
        <strain evidence="2">M932</strain>
    </source>
</reference>
<comment type="caution">
    <text evidence="2">The sequence shown here is derived from an EMBL/GenBank/DDBJ whole genome shotgun (WGS) entry which is preliminary data.</text>
</comment>
<gene>
    <name evidence="2" type="ORF">CCHR01_12031</name>
</gene>
<accession>A0AAD9EBR9</accession>
<proteinExistence type="predicted"/>
<keyword evidence="3" id="KW-1185">Reference proteome</keyword>
<evidence type="ECO:0000256" key="1">
    <source>
        <dbReference type="SAM" id="MobiDB-lite"/>
    </source>
</evidence>
<dbReference type="Proteomes" id="UP001243330">
    <property type="component" value="Unassembled WGS sequence"/>
</dbReference>
<sequence>MDWGVGRVLQFLLQTRPYPLARDIHYPADPSPTTYDGTRSDKRPRARQVSINHPAKEPPETTTPQKQGPSKGPLRPARPPNLHRAQNSESRAAATLPFLSPQTQNPHVLYLYFSTLSLRRV</sequence>
<organism evidence="2 3">
    <name type="scientific">Colletotrichum chrysophilum</name>
    <dbReference type="NCBI Taxonomy" id="1836956"/>
    <lineage>
        <taxon>Eukaryota</taxon>
        <taxon>Fungi</taxon>
        <taxon>Dikarya</taxon>
        <taxon>Ascomycota</taxon>
        <taxon>Pezizomycotina</taxon>
        <taxon>Sordariomycetes</taxon>
        <taxon>Hypocreomycetidae</taxon>
        <taxon>Glomerellales</taxon>
        <taxon>Glomerellaceae</taxon>
        <taxon>Colletotrichum</taxon>
        <taxon>Colletotrichum gloeosporioides species complex</taxon>
    </lineage>
</organism>